<gene>
    <name evidence="2" type="ORF">SAMN05660313_01784</name>
</gene>
<dbReference type="Pfam" id="PF17996">
    <property type="entry name" value="CE2_N"/>
    <property type="match status" value="1"/>
</dbReference>
<dbReference type="Proteomes" id="UP000183257">
    <property type="component" value="Unassembled WGS sequence"/>
</dbReference>
<dbReference type="SUPFAM" id="SSF52266">
    <property type="entry name" value="SGNH hydrolase"/>
    <property type="match status" value="1"/>
</dbReference>
<dbReference type="EMBL" id="FPIY01000002">
    <property type="protein sequence ID" value="SFW45265.1"/>
    <property type="molecule type" value="Genomic_DNA"/>
</dbReference>
<proteinExistence type="predicted"/>
<dbReference type="RefSeq" id="WP_072303426.1">
    <property type="nucleotide sequence ID" value="NZ_FPIY01000002.1"/>
</dbReference>
<protein>
    <submittedName>
        <fullName evidence="2">Lysophospholipase L1</fullName>
    </submittedName>
</protein>
<dbReference type="OrthoDB" id="9801375at2"/>
<dbReference type="Gene3D" id="2.60.120.260">
    <property type="entry name" value="Galactose-binding domain-like"/>
    <property type="match status" value="1"/>
</dbReference>
<dbReference type="PANTHER" id="PTHR37834:SF2">
    <property type="entry name" value="ESTERASE, SGNH HYDROLASE-TYPE"/>
    <property type="match status" value="1"/>
</dbReference>
<accession>A0A1K1PCQ5</accession>
<dbReference type="InterPro" id="IPR037461">
    <property type="entry name" value="CtCE2-like_dom"/>
</dbReference>
<dbReference type="Gene3D" id="3.40.50.1110">
    <property type="entry name" value="SGNH hydrolase"/>
    <property type="match status" value="1"/>
</dbReference>
<dbReference type="InterPro" id="IPR052762">
    <property type="entry name" value="PCW_deacetylase/CE"/>
</dbReference>
<dbReference type="PROSITE" id="PS51257">
    <property type="entry name" value="PROKAR_LIPOPROTEIN"/>
    <property type="match status" value="1"/>
</dbReference>
<organism evidence="2 3">
    <name type="scientific">Cellulophaga fucicola</name>
    <dbReference type="NCBI Taxonomy" id="76595"/>
    <lineage>
        <taxon>Bacteria</taxon>
        <taxon>Pseudomonadati</taxon>
        <taxon>Bacteroidota</taxon>
        <taxon>Flavobacteriia</taxon>
        <taxon>Flavobacteriales</taxon>
        <taxon>Flavobacteriaceae</taxon>
        <taxon>Cellulophaga</taxon>
    </lineage>
</organism>
<dbReference type="CDD" id="cd01831">
    <property type="entry name" value="Endoglucanase_E_like"/>
    <property type="match status" value="1"/>
</dbReference>
<keyword evidence="3" id="KW-1185">Reference proteome</keyword>
<feature type="domain" description="Carbohydrate esterase 2 N-terminal" evidence="1">
    <location>
        <begin position="35"/>
        <end position="140"/>
    </location>
</feature>
<evidence type="ECO:0000313" key="3">
    <source>
        <dbReference type="Proteomes" id="UP000183257"/>
    </source>
</evidence>
<dbReference type="InterPro" id="IPR040794">
    <property type="entry name" value="CE2_N"/>
</dbReference>
<evidence type="ECO:0000313" key="2">
    <source>
        <dbReference type="EMBL" id="SFW45265.1"/>
    </source>
</evidence>
<sequence length="361" mass="41684">MKFSFYVFFLSIVLFTSCKSNKEVIIPNTDAAIEYWGRINTTTTDSTDLHWSGTSVKLNFEGTRIQALLKDEKGNNYYNILVDNDSAKLLRLDNTKRYYTLANNLKQGKHTVELFKRTEWDKGKTSFFGFKLNKEGKTLPKDTPRARKIEFYGNSITAGYAVEDYTGKDRPDSTYTNNYLSYAAITARHFNAEYRAICKSGIGITVSWFPLLMPELYKRLDPNDENSIWDFSLYQPDVVVVNLFQNDSWIVNMPENEEFKHRFGDQKPNDTFIINAYQNFITSLRKEYPNTKIICALGAMDATKEGSKWMGFITTAVANCNDKNMYTHFMPYKQTPGHPSIKEQQEMANSLIAFISKNIDW</sequence>
<dbReference type="PANTHER" id="PTHR37834">
    <property type="entry name" value="GDSL-LIKE LIPASE/ACYLHYDROLASE DOMAIN PROTEIN (AFU_ORTHOLOGUE AFUA_2G00620)"/>
    <property type="match status" value="1"/>
</dbReference>
<dbReference type="AlphaFoldDB" id="A0A1K1PCQ5"/>
<name>A0A1K1PCQ5_9FLAO</name>
<dbReference type="InterPro" id="IPR036514">
    <property type="entry name" value="SGNH_hydro_sf"/>
</dbReference>
<dbReference type="GO" id="GO:0052689">
    <property type="term" value="F:carboxylic ester hydrolase activity"/>
    <property type="evidence" value="ECO:0007669"/>
    <property type="project" value="InterPro"/>
</dbReference>
<reference evidence="3" key="1">
    <citation type="submission" date="2016-11" db="EMBL/GenBank/DDBJ databases">
        <authorList>
            <person name="Varghese N."/>
            <person name="Submissions S."/>
        </authorList>
    </citation>
    <scope>NUCLEOTIDE SEQUENCE [LARGE SCALE GENOMIC DNA]</scope>
    <source>
        <strain evidence="3">DSM 24786</strain>
    </source>
</reference>
<evidence type="ECO:0000259" key="1">
    <source>
        <dbReference type="Pfam" id="PF17996"/>
    </source>
</evidence>
<dbReference type="STRING" id="76595.SAMN05660313_01784"/>